<comment type="caution">
    <text evidence="1">The sequence shown here is derived from an EMBL/GenBank/DDBJ whole genome shotgun (WGS) entry which is preliminary data.</text>
</comment>
<accession>A0A1V4BTN2</accession>
<gene>
    <name evidence="1" type="ORF">B1L04_17500</name>
</gene>
<organism evidence="1 2">
    <name type="scientific">Microcystis aeruginosa KW</name>
    <dbReference type="NCBI Taxonomy" id="1960155"/>
    <lineage>
        <taxon>Bacteria</taxon>
        <taxon>Bacillati</taxon>
        <taxon>Cyanobacteriota</taxon>
        <taxon>Cyanophyceae</taxon>
        <taxon>Oscillatoriophycideae</taxon>
        <taxon>Chroococcales</taxon>
        <taxon>Microcystaceae</taxon>
        <taxon>Microcystis</taxon>
    </lineage>
</organism>
<reference evidence="1 2" key="1">
    <citation type="submission" date="2017-02" db="EMBL/GenBank/DDBJ databases">
        <title>Genome sequence of Microcystis aeruginosa KW.</title>
        <authorList>
            <person name="Oh H.-M."/>
            <person name="Ahn C.-Y."/>
            <person name="Jeong H."/>
            <person name="Srivastava A."/>
            <person name="Lee H.-G."/>
            <person name="Kang S.-R."/>
        </authorList>
    </citation>
    <scope>NUCLEOTIDE SEQUENCE [LARGE SCALE GENOMIC DNA]</scope>
    <source>
        <strain evidence="1 2">KW</strain>
    </source>
</reference>
<protein>
    <submittedName>
        <fullName evidence="1">Uncharacterized protein</fullName>
    </submittedName>
</protein>
<sequence>MDSVTSYQLSVISYQLSVISYQLSVISYQLPVISYQLSVISYQGSSRLCVIIFAYEIVKCLLGKTFRTILLNKLSV</sequence>
<dbReference type="Proteomes" id="UP000189835">
    <property type="component" value="Unassembled WGS sequence"/>
</dbReference>
<evidence type="ECO:0000313" key="2">
    <source>
        <dbReference type="Proteomes" id="UP000189835"/>
    </source>
</evidence>
<evidence type="ECO:0000313" key="1">
    <source>
        <dbReference type="EMBL" id="OPF17702.1"/>
    </source>
</evidence>
<dbReference type="AlphaFoldDB" id="A0A1V4BTN2"/>
<proteinExistence type="predicted"/>
<name>A0A1V4BTN2_MICAE</name>
<dbReference type="EMBL" id="MVGR01000004">
    <property type="protein sequence ID" value="OPF17702.1"/>
    <property type="molecule type" value="Genomic_DNA"/>
</dbReference>